<evidence type="ECO:0000313" key="2">
    <source>
        <dbReference type="EMBL" id="MET3635134.1"/>
    </source>
</evidence>
<name>A0ABV2JH99_9STRE</name>
<proteinExistence type="predicted"/>
<sequence length="291" mass="34885">MIYIVTPTYNRKLELTRLFNSLLRQTRSDFIWIVIDDGSDDGTKDMLNKMIVDNSPSFQYIYIYQENSGKHIAYNTALDYMGGRGYHVVVDSDDFLSDQAIEYFYEDTHKIHQDTIGVVYPKHEIGKKNKWLEDNISYVDIPEIKFRYNLSIETTILLKNSILSKIRLKQFSQEKFLSEETFYYDISEIGKFIPINRELYYFEYLDQGMTKNTFNLWKKNPKGTQYLLERRKKYIAANLVGKQRIFESIKVMMNIKSFEYYLSRMKYFQKSPIVNTLLYPIVYIVYIRRFK</sequence>
<gene>
    <name evidence="2" type="ORF">ABID28_001796</name>
</gene>
<dbReference type="InterPro" id="IPR001173">
    <property type="entry name" value="Glyco_trans_2-like"/>
</dbReference>
<dbReference type="SUPFAM" id="SSF53448">
    <property type="entry name" value="Nucleotide-diphospho-sugar transferases"/>
    <property type="match status" value="1"/>
</dbReference>
<accession>A0ABV2JH99</accession>
<keyword evidence="3" id="KW-1185">Reference proteome</keyword>
<evidence type="ECO:0000259" key="1">
    <source>
        <dbReference type="Pfam" id="PF00535"/>
    </source>
</evidence>
<dbReference type="CDD" id="cd00761">
    <property type="entry name" value="Glyco_tranf_GTA_type"/>
    <property type="match status" value="1"/>
</dbReference>
<dbReference type="PANTHER" id="PTHR22916:SF3">
    <property type="entry name" value="UDP-GLCNAC:BETAGAL BETA-1,3-N-ACETYLGLUCOSAMINYLTRANSFERASE-LIKE PROTEIN 1"/>
    <property type="match status" value="1"/>
</dbReference>
<evidence type="ECO:0000313" key="3">
    <source>
        <dbReference type="Proteomes" id="UP001549037"/>
    </source>
</evidence>
<comment type="caution">
    <text evidence="2">The sequence shown here is derived from an EMBL/GenBank/DDBJ whole genome shotgun (WGS) entry which is preliminary data.</text>
</comment>
<organism evidence="2 3">
    <name type="scientific">Streptococcus porcorum</name>
    <dbReference type="NCBI Taxonomy" id="701526"/>
    <lineage>
        <taxon>Bacteria</taxon>
        <taxon>Bacillati</taxon>
        <taxon>Bacillota</taxon>
        <taxon>Bacilli</taxon>
        <taxon>Lactobacillales</taxon>
        <taxon>Streptococcaceae</taxon>
        <taxon>Streptococcus</taxon>
    </lineage>
</organism>
<dbReference type="Pfam" id="PF00535">
    <property type="entry name" value="Glycos_transf_2"/>
    <property type="match status" value="1"/>
</dbReference>
<protein>
    <submittedName>
        <fullName evidence="2">Glycosyltransferase involved in cell wall biosynthesis</fullName>
    </submittedName>
</protein>
<reference evidence="2 3" key="1">
    <citation type="submission" date="2024-06" db="EMBL/GenBank/DDBJ databases">
        <title>Genomic Encyclopedia of Type Strains, Phase IV (KMG-IV): sequencing the most valuable type-strain genomes for metagenomic binning, comparative biology and taxonomic classification.</title>
        <authorList>
            <person name="Goeker M."/>
        </authorList>
    </citation>
    <scope>NUCLEOTIDE SEQUENCE [LARGE SCALE GENOMIC DNA]</scope>
    <source>
        <strain evidence="2 3">DSM 28302</strain>
    </source>
</reference>
<dbReference type="EMBL" id="JBEPLN010000044">
    <property type="protein sequence ID" value="MET3635134.1"/>
    <property type="molecule type" value="Genomic_DNA"/>
</dbReference>
<dbReference type="Gene3D" id="3.90.550.10">
    <property type="entry name" value="Spore Coat Polysaccharide Biosynthesis Protein SpsA, Chain A"/>
    <property type="match status" value="1"/>
</dbReference>
<dbReference type="PANTHER" id="PTHR22916">
    <property type="entry name" value="GLYCOSYLTRANSFERASE"/>
    <property type="match status" value="1"/>
</dbReference>
<feature type="domain" description="Glycosyltransferase 2-like" evidence="1">
    <location>
        <begin position="4"/>
        <end position="143"/>
    </location>
</feature>
<dbReference type="InterPro" id="IPR029044">
    <property type="entry name" value="Nucleotide-diphossugar_trans"/>
</dbReference>
<dbReference type="RefSeq" id="WP_354369837.1">
    <property type="nucleotide sequence ID" value="NZ_JBEPLN010000044.1"/>
</dbReference>
<dbReference type="Proteomes" id="UP001549037">
    <property type="component" value="Unassembled WGS sequence"/>
</dbReference>